<dbReference type="EMBL" id="JAIVGD010000019">
    <property type="protein sequence ID" value="KAH0748156.1"/>
    <property type="molecule type" value="Genomic_DNA"/>
</dbReference>
<protein>
    <recommendedName>
        <fullName evidence="2">DUF1985 domain-containing protein</fullName>
    </recommendedName>
</protein>
<dbReference type="PANTHER" id="PTHR48449:SF1">
    <property type="entry name" value="DUF1985 DOMAIN-CONTAINING PROTEIN"/>
    <property type="match status" value="1"/>
</dbReference>
<dbReference type="Pfam" id="PF09331">
    <property type="entry name" value="DUF1985"/>
    <property type="match status" value="1"/>
</dbReference>
<accession>A0ABQ7UEU2</accession>
<feature type="compositionally biased region" description="Acidic residues" evidence="1">
    <location>
        <begin position="65"/>
        <end position="81"/>
    </location>
</feature>
<sequence>MAKTRGGIIKSSGPNASKNKKRKVEEVSKASKKKNIVVEKHESNSDSDTMAEIYNYQDSSAQSSDDVESSNDKSDSEDESIIDTQTSDKDEDPLSLPICAKDIFGRICIDYEAELLSIPRDAKLKKVLERGEKFYYKVTKNKSISATKLMRLIKGSKLSKEQKLKCSLVLFVHTMLLAHDLSKIMDSSHIKMVDDLDFFNSYPWGKESFNLTLTYLKNKINLKKQSEAFNEIGNASYALYGFPWEFLVVHPYITPTVRETKKNYLTTLKLYVDEVKNTVLDALKANLKGVTVLTSSVEEVEDEYLSDHNPNKSSIDLVVDDDNFSAPTVDDEIHPLAIVDDDLAVVDEYFA</sequence>
<evidence type="ECO:0000313" key="4">
    <source>
        <dbReference type="Proteomes" id="UP000826656"/>
    </source>
</evidence>
<organism evidence="3 4">
    <name type="scientific">Solanum tuberosum</name>
    <name type="common">Potato</name>
    <dbReference type="NCBI Taxonomy" id="4113"/>
    <lineage>
        <taxon>Eukaryota</taxon>
        <taxon>Viridiplantae</taxon>
        <taxon>Streptophyta</taxon>
        <taxon>Embryophyta</taxon>
        <taxon>Tracheophyta</taxon>
        <taxon>Spermatophyta</taxon>
        <taxon>Magnoliopsida</taxon>
        <taxon>eudicotyledons</taxon>
        <taxon>Gunneridae</taxon>
        <taxon>Pentapetalae</taxon>
        <taxon>asterids</taxon>
        <taxon>lamiids</taxon>
        <taxon>Solanales</taxon>
        <taxon>Solanaceae</taxon>
        <taxon>Solanoideae</taxon>
        <taxon>Solaneae</taxon>
        <taxon>Solanum</taxon>
    </lineage>
</organism>
<dbReference type="PANTHER" id="PTHR48449">
    <property type="entry name" value="DUF1985 DOMAIN-CONTAINING PROTEIN"/>
    <property type="match status" value="1"/>
</dbReference>
<evidence type="ECO:0000313" key="3">
    <source>
        <dbReference type="EMBL" id="KAH0748156.1"/>
    </source>
</evidence>
<evidence type="ECO:0000259" key="2">
    <source>
        <dbReference type="Pfam" id="PF09331"/>
    </source>
</evidence>
<reference evidence="3 4" key="1">
    <citation type="journal article" date="2021" name="bioRxiv">
        <title>Chromosome-scale and haplotype-resolved genome assembly of a tetraploid potato cultivar.</title>
        <authorList>
            <person name="Sun H."/>
            <person name="Jiao W.-B."/>
            <person name="Krause K."/>
            <person name="Campoy J.A."/>
            <person name="Goel M."/>
            <person name="Folz-Donahue K."/>
            <person name="Kukat C."/>
            <person name="Huettel B."/>
            <person name="Schneeberger K."/>
        </authorList>
    </citation>
    <scope>NUCLEOTIDE SEQUENCE [LARGE SCALE GENOMIC DNA]</scope>
    <source>
        <strain evidence="3">SolTubOtavaFocal</strain>
        <tissue evidence="3">Leaves</tissue>
    </source>
</reference>
<feature type="region of interest" description="Disordered" evidence="1">
    <location>
        <begin position="1"/>
        <end position="93"/>
    </location>
</feature>
<dbReference type="InterPro" id="IPR015410">
    <property type="entry name" value="DUF1985"/>
</dbReference>
<evidence type="ECO:0000256" key="1">
    <source>
        <dbReference type="SAM" id="MobiDB-lite"/>
    </source>
</evidence>
<name>A0ABQ7UEU2_SOLTU</name>
<keyword evidence="4" id="KW-1185">Reference proteome</keyword>
<proteinExistence type="predicted"/>
<comment type="caution">
    <text evidence="3">The sequence shown here is derived from an EMBL/GenBank/DDBJ whole genome shotgun (WGS) entry which is preliminary data.</text>
</comment>
<gene>
    <name evidence="3" type="ORF">KY290_027388</name>
</gene>
<dbReference type="Proteomes" id="UP000826656">
    <property type="component" value="Unassembled WGS sequence"/>
</dbReference>
<feature type="domain" description="DUF1985" evidence="2">
    <location>
        <begin position="132"/>
        <end position="213"/>
    </location>
</feature>